<dbReference type="EMBL" id="MK072211">
    <property type="protein sequence ID" value="AYV80162.1"/>
    <property type="molecule type" value="Genomic_DNA"/>
</dbReference>
<evidence type="ECO:0000313" key="1">
    <source>
        <dbReference type="EMBL" id="AYV80162.1"/>
    </source>
</evidence>
<organism evidence="1">
    <name type="scientific">Gaeavirus sp</name>
    <dbReference type="NCBI Taxonomy" id="2487767"/>
    <lineage>
        <taxon>Viruses</taxon>
        <taxon>Varidnaviria</taxon>
        <taxon>Bamfordvirae</taxon>
        <taxon>Nucleocytoviricota</taxon>
        <taxon>Megaviricetes</taxon>
        <taxon>Imitervirales</taxon>
        <taxon>Mimiviridae</taxon>
        <taxon>Klosneuvirinae</taxon>
    </lineage>
</organism>
<proteinExistence type="predicted"/>
<accession>A0A3G4ZZ56</accession>
<reference evidence="1" key="1">
    <citation type="submission" date="2018-10" db="EMBL/GenBank/DDBJ databases">
        <title>Hidden diversity of soil giant viruses.</title>
        <authorList>
            <person name="Schulz F."/>
            <person name="Alteio L."/>
            <person name="Goudeau D."/>
            <person name="Ryan E.M."/>
            <person name="Malmstrom R.R."/>
            <person name="Blanchard J."/>
            <person name="Woyke T."/>
        </authorList>
    </citation>
    <scope>NUCLEOTIDE SEQUENCE</scope>
    <source>
        <strain evidence="1">GAV1</strain>
    </source>
</reference>
<protein>
    <submittedName>
        <fullName evidence="1">Uncharacterized protein</fullName>
    </submittedName>
</protein>
<sequence>MNNNIFLNIFHFTSKPSFTGLNSIFCDNFP</sequence>
<name>A0A3G4ZZ56_9VIRU</name>
<gene>
    <name evidence="1" type="ORF">Gaeavirus13_4</name>
</gene>